<evidence type="ECO:0000256" key="1">
    <source>
        <dbReference type="SAM" id="MobiDB-lite"/>
    </source>
</evidence>
<evidence type="ECO:0000313" key="2">
    <source>
        <dbReference type="EMBL" id="KAK8899986.1"/>
    </source>
</evidence>
<reference evidence="2 3" key="1">
    <citation type="submission" date="2024-04" db="EMBL/GenBank/DDBJ databases">
        <title>Tritrichomonas musculus Genome.</title>
        <authorList>
            <person name="Alves-Ferreira E."/>
            <person name="Grigg M."/>
            <person name="Lorenzi H."/>
            <person name="Galac M."/>
        </authorList>
    </citation>
    <scope>NUCLEOTIDE SEQUENCE [LARGE SCALE GENOMIC DNA]</scope>
    <source>
        <strain evidence="2 3">EAF2021</strain>
    </source>
</reference>
<organism evidence="2 3">
    <name type="scientific">Tritrichomonas musculus</name>
    <dbReference type="NCBI Taxonomy" id="1915356"/>
    <lineage>
        <taxon>Eukaryota</taxon>
        <taxon>Metamonada</taxon>
        <taxon>Parabasalia</taxon>
        <taxon>Tritrichomonadida</taxon>
        <taxon>Tritrichomonadidae</taxon>
        <taxon>Tritrichomonas</taxon>
    </lineage>
</organism>
<evidence type="ECO:0000313" key="3">
    <source>
        <dbReference type="Proteomes" id="UP001470230"/>
    </source>
</evidence>
<sequence>MKHLRNQKKKNPAIEVIENLYASFASMSTNRVNYAHNLVNFGADIFQMANAVCPEYSDQIQKIRDILAKIAASNVKLATAEYRVSDDIRDIAERFVVVERVNDEFQAQEELYEASSNNLIDILAEEMSAKNSPGYAKVKPKIDASVIKAKVEKNANNKILKEKIQALITTKEKYNNFKIRRLASAWKTMSTALENYSRSEKVLYQRLIDTLNQLKLDDNVPSDILSSISEVSEPLPTTNEQNAKNQIDNLKNQPKEE</sequence>
<dbReference type="Proteomes" id="UP001470230">
    <property type="component" value="Unassembled WGS sequence"/>
</dbReference>
<keyword evidence="3" id="KW-1185">Reference proteome</keyword>
<comment type="caution">
    <text evidence="2">The sequence shown here is derived from an EMBL/GenBank/DDBJ whole genome shotgun (WGS) entry which is preliminary data.</text>
</comment>
<gene>
    <name evidence="2" type="ORF">M9Y10_002309</name>
</gene>
<protein>
    <submittedName>
        <fullName evidence="2">Uncharacterized protein</fullName>
    </submittedName>
</protein>
<feature type="region of interest" description="Disordered" evidence="1">
    <location>
        <begin position="231"/>
        <end position="257"/>
    </location>
</feature>
<dbReference type="EMBL" id="JAPFFF010000001">
    <property type="protein sequence ID" value="KAK8899986.1"/>
    <property type="molecule type" value="Genomic_DNA"/>
</dbReference>
<accession>A0ABR2LAE9</accession>
<name>A0ABR2LAE9_9EUKA</name>
<proteinExistence type="predicted"/>